<feature type="domain" description="Chromo" evidence="1">
    <location>
        <begin position="24"/>
        <end position="77"/>
    </location>
</feature>
<organism evidence="2 3">
    <name type="scientific">Phytophthora rubi</name>
    <dbReference type="NCBI Taxonomy" id="129364"/>
    <lineage>
        <taxon>Eukaryota</taxon>
        <taxon>Sar</taxon>
        <taxon>Stramenopiles</taxon>
        <taxon>Oomycota</taxon>
        <taxon>Peronosporomycetes</taxon>
        <taxon>Peronosporales</taxon>
        <taxon>Peronosporaceae</taxon>
        <taxon>Phytophthora</taxon>
    </lineage>
</organism>
<gene>
    <name evidence="2" type="ORF">PR002_g2911</name>
</gene>
<accession>A0A6A3NRW1</accession>
<sequence>MYADDSLEVTDELLEHVSAQGIVLAVDKLKSHRWSDEIGDYEIQVGWKGLQSIEDSYEPLTDLAKEIPILVDNYAQQADDQGLNEFWRKLQEGQGGSRWAPRDRQDAGSLANDDANLRVCLMESGVSENADADLRVSQKDSRES</sequence>
<dbReference type="Proteomes" id="UP000435112">
    <property type="component" value="Unassembled WGS sequence"/>
</dbReference>
<dbReference type="Gene3D" id="2.40.50.40">
    <property type="match status" value="1"/>
</dbReference>
<name>A0A6A3NRW1_9STRA</name>
<protein>
    <recommendedName>
        <fullName evidence="1">Chromo domain-containing protein</fullName>
    </recommendedName>
</protein>
<dbReference type="InterPro" id="IPR000953">
    <property type="entry name" value="Chromo/chromo_shadow_dom"/>
</dbReference>
<dbReference type="PROSITE" id="PS50013">
    <property type="entry name" value="CHROMO_2"/>
    <property type="match status" value="1"/>
</dbReference>
<evidence type="ECO:0000313" key="3">
    <source>
        <dbReference type="Proteomes" id="UP000435112"/>
    </source>
</evidence>
<comment type="caution">
    <text evidence="2">The sequence shown here is derived from an EMBL/GenBank/DDBJ whole genome shotgun (WGS) entry which is preliminary data.</text>
</comment>
<dbReference type="EMBL" id="QXFU01000102">
    <property type="protein sequence ID" value="KAE9044263.1"/>
    <property type="molecule type" value="Genomic_DNA"/>
</dbReference>
<evidence type="ECO:0000259" key="1">
    <source>
        <dbReference type="PROSITE" id="PS50013"/>
    </source>
</evidence>
<dbReference type="SUPFAM" id="SSF54160">
    <property type="entry name" value="Chromo domain-like"/>
    <property type="match status" value="1"/>
</dbReference>
<dbReference type="AlphaFoldDB" id="A0A6A3NRW1"/>
<dbReference type="OrthoDB" id="126475at2759"/>
<evidence type="ECO:0000313" key="2">
    <source>
        <dbReference type="EMBL" id="KAE9044263.1"/>
    </source>
</evidence>
<reference evidence="2 3" key="1">
    <citation type="submission" date="2018-09" db="EMBL/GenBank/DDBJ databases">
        <title>Genomic investigation of the strawberry pathogen Phytophthora fragariae indicates pathogenicity is determined by transcriptional variation in three key races.</title>
        <authorList>
            <person name="Adams T.M."/>
            <person name="Armitage A.D."/>
            <person name="Sobczyk M.K."/>
            <person name="Bates H.J."/>
            <person name="Dunwell J.M."/>
            <person name="Nellist C.F."/>
            <person name="Harrison R.J."/>
        </authorList>
    </citation>
    <scope>NUCLEOTIDE SEQUENCE [LARGE SCALE GENOMIC DNA]</scope>
    <source>
        <strain evidence="2 3">SCRP324</strain>
    </source>
</reference>
<proteinExistence type="predicted"/>
<dbReference type="InterPro" id="IPR016197">
    <property type="entry name" value="Chromo-like_dom_sf"/>
</dbReference>